<keyword evidence="1" id="KW-0812">Transmembrane</keyword>
<sequence>MNQNNTCMGIGYKKYLAWIPAIAMAVIIFCFSAQPADQSTETSDFVSRLLLWIGTRIGLFSGEPEQYAGMLEAMSMPVRKCAHISEYAVFHVTILYALYQWGLRGRKWLTAGFFLVFFYACTDEIHQLFVPGRSGQFTDVMIDCIGAALITAGLVWRAGQETQNRK</sequence>
<dbReference type="AlphaFoldDB" id="A0A9D1A5R5"/>
<reference evidence="3" key="1">
    <citation type="submission" date="2020-10" db="EMBL/GenBank/DDBJ databases">
        <authorList>
            <person name="Gilroy R."/>
        </authorList>
    </citation>
    <scope>NUCLEOTIDE SEQUENCE</scope>
    <source>
        <strain evidence="3">CHK180-2868</strain>
    </source>
</reference>
<reference evidence="3" key="2">
    <citation type="journal article" date="2021" name="PeerJ">
        <title>Extensive microbial diversity within the chicken gut microbiome revealed by metagenomics and culture.</title>
        <authorList>
            <person name="Gilroy R."/>
            <person name="Ravi A."/>
            <person name="Getino M."/>
            <person name="Pursley I."/>
            <person name="Horton D.L."/>
            <person name="Alikhan N.F."/>
            <person name="Baker D."/>
            <person name="Gharbi K."/>
            <person name="Hall N."/>
            <person name="Watson M."/>
            <person name="Adriaenssens E.M."/>
            <person name="Foster-Nyarko E."/>
            <person name="Jarju S."/>
            <person name="Secka A."/>
            <person name="Antonio M."/>
            <person name="Oren A."/>
            <person name="Chaudhuri R.R."/>
            <person name="La Ragione R."/>
            <person name="Hildebrand F."/>
            <person name="Pallen M.J."/>
        </authorList>
    </citation>
    <scope>NUCLEOTIDE SEQUENCE</scope>
    <source>
        <strain evidence="3">CHK180-2868</strain>
    </source>
</reference>
<dbReference type="InterPro" id="IPR006976">
    <property type="entry name" value="VanZ-like"/>
</dbReference>
<dbReference type="InterPro" id="IPR016747">
    <property type="entry name" value="Phosphotransbutyrylase"/>
</dbReference>
<feature type="transmembrane region" description="Helical" evidence="1">
    <location>
        <begin position="140"/>
        <end position="159"/>
    </location>
</feature>
<name>A0A9D1A5R5_9FIRM</name>
<feature type="domain" description="VanZ-like" evidence="2">
    <location>
        <begin position="18"/>
        <end position="150"/>
    </location>
</feature>
<dbReference type="EMBL" id="DVGC01000058">
    <property type="protein sequence ID" value="HIR06258.1"/>
    <property type="molecule type" value="Genomic_DNA"/>
</dbReference>
<evidence type="ECO:0000259" key="2">
    <source>
        <dbReference type="Pfam" id="PF04892"/>
    </source>
</evidence>
<evidence type="ECO:0000256" key="1">
    <source>
        <dbReference type="SAM" id="Phobius"/>
    </source>
</evidence>
<keyword evidence="1" id="KW-0472">Membrane</keyword>
<gene>
    <name evidence="3" type="ORF">IAB28_09905</name>
</gene>
<feature type="transmembrane region" description="Helical" evidence="1">
    <location>
        <begin position="15"/>
        <end position="33"/>
    </location>
</feature>
<protein>
    <submittedName>
        <fullName evidence="3">VanZ family protein</fullName>
    </submittedName>
</protein>
<dbReference type="PIRSF" id="PIRSF019083">
    <property type="entry name" value="UCP019083_VanZ"/>
    <property type="match status" value="1"/>
</dbReference>
<keyword evidence="1" id="KW-1133">Transmembrane helix</keyword>
<dbReference type="NCBIfam" id="NF037970">
    <property type="entry name" value="vanZ_1"/>
    <property type="match status" value="1"/>
</dbReference>
<dbReference type="Proteomes" id="UP000824250">
    <property type="component" value="Unassembled WGS sequence"/>
</dbReference>
<proteinExistence type="predicted"/>
<organism evidence="3 4">
    <name type="scientific">Candidatus Copromonas faecavium</name>
    <name type="common">nom. illeg.</name>
    <dbReference type="NCBI Taxonomy" id="2840740"/>
    <lineage>
        <taxon>Bacteria</taxon>
        <taxon>Bacillati</taxon>
        <taxon>Bacillota</taxon>
        <taxon>Clostridia</taxon>
        <taxon>Lachnospirales</taxon>
        <taxon>Lachnospiraceae</taxon>
        <taxon>Candidatus Copromonas (nom. illeg.)</taxon>
    </lineage>
</organism>
<feature type="transmembrane region" description="Helical" evidence="1">
    <location>
        <begin position="108"/>
        <end position="128"/>
    </location>
</feature>
<comment type="caution">
    <text evidence="3">The sequence shown here is derived from an EMBL/GenBank/DDBJ whole genome shotgun (WGS) entry which is preliminary data.</text>
</comment>
<accession>A0A9D1A5R5</accession>
<evidence type="ECO:0000313" key="3">
    <source>
        <dbReference type="EMBL" id="HIR06258.1"/>
    </source>
</evidence>
<dbReference type="Pfam" id="PF04892">
    <property type="entry name" value="VanZ"/>
    <property type="match status" value="1"/>
</dbReference>
<evidence type="ECO:0000313" key="4">
    <source>
        <dbReference type="Proteomes" id="UP000824250"/>
    </source>
</evidence>